<reference evidence="3 4" key="1">
    <citation type="submission" date="2018-08" db="EMBL/GenBank/DDBJ databases">
        <title>Genomic Encyclopedia of Archaeal and Bacterial Type Strains, Phase II (KMG-II): from individual species to whole genera.</title>
        <authorList>
            <person name="Goeker M."/>
        </authorList>
    </citation>
    <scope>NUCLEOTIDE SEQUENCE [LARGE SCALE GENOMIC DNA]</scope>
    <source>
        <strain evidence="3 4">DSM 45791</strain>
    </source>
</reference>
<dbReference type="GO" id="GO:0003677">
    <property type="term" value="F:DNA binding"/>
    <property type="evidence" value="ECO:0007669"/>
    <property type="project" value="UniProtKB-KW"/>
</dbReference>
<evidence type="ECO:0000256" key="1">
    <source>
        <dbReference type="ARBA" id="ARBA00023125"/>
    </source>
</evidence>
<dbReference type="PRINTS" id="PR00040">
    <property type="entry name" value="HTHMERR"/>
</dbReference>
<dbReference type="Pfam" id="PF13411">
    <property type="entry name" value="MerR_1"/>
    <property type="match status" value="1"/>
</dbReference>
<dbReference type="SUPFAM" id="SSF46955">
    <property type="entry name" value="Putative DNA-binding domain"/>
    <property type="match status" value="1"/>
</dbReference>
<dbReference type="PROSITE" id="PS50937">
    <property type="entry name" value="HTH_MERR_2"/>
    <property type="match status" value="1"/>
</dbReference>
<dbReference type="CDD" id="cd00592">
    <property type="entry name" value="HTH_MerR-like"/>
    <property type="match status" value="1"/>
</dbReference>
<dbReference type="InterPro" id="IPR047057">
    <property type="entry name" value="MerR_fam"/>
</dbReference>
<sequence length="269" mass="29788">MNGNLSIGDLARLTGLTVKAIRFYSDRGIVPPTDRNPAGHRRYGSDAVARLHLVRTLRELGLDLATIRRVLAREATLAEVAAAHAEALAARIRLLSLHRAVLLAVAANERLPEETDLLHARRQLIDDFLHTVLDDPGIRRSMTPELPEDPTAEQLDAWSELVELTQDQGFRDHMRRLSDRHVPTVPPKPDLVALVRMKAGPATGLDPKSAAARRIVAAVKAEHGGDLARELESANDPRRDRYLRLLAVINGWAEPEDVTPAVDWFLKAM</sequence>
<dbReference type="GO" id="GO:0003700">
    <property type="term" value="F:DNA-binding transcription factor activity"/>
    <property type="evidence" value="ECO:0007669"/>
    <property type="project" value="InterPro"/>
</dbReference>
<feature type="domain" description="HTH merR-type" evidence="2">
    <location>
        <begin position="4"/>
        <end position="73"/>
    </location>
</feature>
<dbReference type="PANTHER" id="PTHR30204:SF93">
    <property type="entry name" value="HTH MERR-TYPE DOMAIN-CONTAINING PROTEIN"/>
    <property type="match status" value="1"/>
</dbReference>
<comment type="caution">
    <text evidence="3">The sequence shown here is derived from an EMBL/GenBank/DDBJ whole genome shotgun (WGS) entry which is preliminary data.</text>
</comment>
<dbReference type="Gene3D" id="1.10.1660.10">
    <property type="match status" value="1"/>
</dbReference>
<dbReference type="RefSeq" id="WP_116175425.1">
    <property type="nucleotide sequence ID" value="NZ_CP144375.1"/>
</dbReference>
<organism evidence="3 4">
    <name type="scientific">Kutzneria buriramensis</name>
    <dbReference type="NCBI Taxonomy" id="1045776"/>
    <lineage>
        <taxon>Bacteria</taxon>
        <taxon>Bacillati</taxon>
        <taxon>Actinomycetota</taxon>
        <taxon>Actinomycetes</taxon>
        <taxon>Pseudonocardiales</taxon>
        <taxon>Pseudonocardiaceae</taxon>
        <taxon>Kutzneria</taxon>
    </lineage>
</organism>
<gene>
    <name evidence="3" type="ORF">BCF44_105559</name>
</gene>
<dbReference type="SMART" id="SM00422">
    <property type="entry name" value="HTH_MERR"/>
    <property type="match status" value="1"/>
</dbReference>
<evidence type="ECO:0000259" key="2">
    <source>
        <dbReference type="PROSITE" id="PS50937"/>
    </source>
</evidence>
<proteinExistence type="predicted"/>
<dbReference type="Proteomes" id="UP000256269">
    <property type="component" value="Unassembled WGS sequence"/>
</dbReference>
<evidence type="ECO:0000313" key="3">
    <source>
        <dbReference type="EMBL" id="REH48699.1"/>
    </source>
</evidence>
<dbReference type="PANTHER" id="PTHR30204">
    <property type="entry name" value="REDOX-CYCLING DRUG-SENSING TRANSCRIPTIONAL ACTIVATOR SOXR"/>
    <property type="match status" value="1"/>
</dbReference>
<dbReference type="EMBL" id="QUNO01000005">
    <property type="protein sequence ID" value="REH48699.1"/>
    <property type="molecule type" value="Genomic_DNA"/>
</dbReference>
<dbReference type="InterPro" id="IPR000551">
    <property type="entry name" value="MerR-type_HTH_dom"/>
</dbReference>
<evidence type="ECO:0000313" key="4">
    <source>
        <dbReference type="Proteomes" id="UP000256269"/>
    </source>
</evidence>
<dbReference type="InterPro" id="IPR009061">
    <property type="entry name" value="DNA-bd_dom_put_sf"/>
</dbReference>
<dbReference type="OrthoDB" id="9809391at2"/>
<name>A0A3E0HQL0_9PSEU</name>
<keyword evidence="4" id="KW-1185">Reference proteome</keyword>
<accession>A0A3E0HQL0</accession>
<protein>
    <submittedName>
        <fullName evidence="3">DNA-binding transcriptional MerR regulator</fullName>
    </submittedName>
</protein>
<dbReference type="AlphaFoldDB" id="A0A3E0HQL0"/>
<keyword evidence="1 3" id="KW-0238">DNA-binding</keyword>